<evidence type="ECO:0000313" key="3">
    <source>
        <dbReference type="EMBL" id="MBB4761949.1"/>
    </source>
</evidence>
<keyword evidence="1" id="KW-0812">Transmembrane</keyword>
<proteinExistence type="predicted"/>
<dbReference type="AlphaFoldDB" id="A0A7W7HW93"/>
<comment type="caution">
    <text evidence="3">The sequence shown here is derived from an EMBL/GenBank/DDBJ whole genome shotgun (WGS) entry which is preliminary data.</text>
</comment>
<dbReference type="EMBL" id="JACHNH010000001">
    <property type="protein sequence ID" value="MBB4761949.1"/>
    <property type="molecule type" value="Genomic_DNA"/>
</dbReference>
<reference evidence="3 4" key="1">
    <citation type="submission" date="2020-08" db="EMBL/GenBank/DDBJ databases">
        <title>Sequencing the genomes of 1000 actinobacteria strains.</title>
        <authorList>
            <person name="Klenk H.-P."/>
        </authorList>
    </citation>
    <scope>NUCLEOTIDE SEQUENCE [LARGE SCALE GENOMIC DNA]</scope>
    <source>
        <strain evidence="3 4">DSM 43149</strain>
    </source>
</reference>
<dbReference type="RefSeq" id="WP_184992697.1">
    <property type="nucleotide sequence ID" value="NZ_BOMK01000002.1"/>
</dbReference>
<keyword evidence="2" id="KW-0732">Signal</keyword>
<evidence type="ECO:0000256" key="1">
    <source>
        <dbReference type="SAM" id="Phobius"/>
    </source>
</evidence>
<dbReference type="Proteomes" id="UP000578112">
    <property type="component" value="Unassembled WGS sequence"/>
</dbReference>
<protein>
    <submittedName>
        <fullName evidence="3">LPXTG-motif cell wall-anchored protein</fullName>
    </submittedName>
</protein>
<feature type="transmembrane region" description="Helical" evidence="1">
    <location>
        <begin position="500"/>
        <end position="519"/>
    </location>
</feature>
<name>A0A7W7HW93_9ACTN</name>
<keyword evidence="4" id="KW-1185">Reference proteome</keyword>
<feature type="signal peptide" evidence="2">
    <location>
        <begin position="1"/>
        <end position="31"/>
    </location>
</feature>
<evidence type="ECO:0000313" key="4">
    <source>
        <dbReference type="Proteomes" id="UP000578112"/>
    </source>
</evidence>
<dbReference type="NCBIfam" id="TIGR01167">
    <property type="entry name" value="LPXTG_anchor"/>
    <property type="match status" value="1"/>
</dbReference>
<keyword evidence="1" id="KW-0472">Membrane</keyword>
<feature type="chain" id="PRO_5031301337" evidence="2">
    <location>
        <begin position="32"/>
        <end position="528"/>
    </location>
</feature>
<sequence length="528" mass="54142">MRRALHRLLSGSAVALLAAAVVSAPGTPALAADPAVRLHFPDISVVGKDTKTSALFAWIDVPGTAPAAIGKLTVSVDTAGVDSIATVEAFSEFEDIGGEFCDRAGTVITCELDGPIELEGGTNLLPLVPLSVTAKPGAAQDAEGKLAFTARIDGGPAVTAESTVAIGEGVDLAGVIAKPVTVAPGSRAVADVRVSNAGTRPVKGVVLVLLGWDPSLTKDGGYSNCTYGLLTICTFDDVLATGTSYQLSTPMALEIPADAAAGSRASAIGAWYTPGDFKELIDVAPELDGDIFGPKGTGAPAELRAVKAAKANQVDTNLDNNLMLSEFVVGGSRRPDMAAVGATVTGTPGDKVRTKVGFVNNGPGTLYHFTFDNVDPSTHITVPAGLRAIKVDERCVPFAYDADVEFPEGGPEKDLTGASEYVCFVEDGKTAAKASMLFDFTFEVRENASTKAGQVRINEDFLTLAEPIDRDGRNDSAKITVQASGGSGGGLPVTGANAGVLGAAGGVLLLAGALGLLMVRRRRVRFTA</sequence>
<organism evidence="3 4">
    <name type="scientific">Actinoplanes digitatis</name>
    <dbReference type="NCBI Taxonomy" id="1868"/>
    <lineage>
        <taxon>Bacteria</taxon>
        <taxon>Bacillati</taxon>
        <taxon>Actinomycetota</taxon>
        <taxon>Actinomycetes</taxon>
        <taxon>Micromonosporales</taxon>
        <taxon>Micromonosporaceae</taxon>
        <taxon>Actinoplanes</taxon>
    </lineage>
</organism>
<keyword evidence="1" id="KW-1133">Transmembrane helix</keyword>
<evidence type="ECO:0000256" key="2">
    <source>
        <dbReference type="SAM" id="SignalP"/>
    </source>
</evidence>
<gene>
    <name evidence="3" type="ORF">BJ971_002505</name>
</gene>
<accession>A0A7W7HW93</accession>